<dbReference type="RefSeq" id="WP_064628058.1">
    <property type="nucleotide sequence ID" value="NZ_LQYE01000001.1"/>
</dbReference>
<feature type="compositionally biased region" description="Low complexity" evidence="1">
    <location>
        <begin position="31"/>
        <end position="52"/>
    </location>
</feature>
<feature type="compositionally biased region" description="Low complexity" evidence="1">
    <location>
        <begin position="111"/>
        <end position="124"/>
    </location>
</feature>
<dbReference type="Proteomes" id="UP000186919">
    <property type="component" value="Unassembled WGS sequence"/>
</dbReference>
<dbReference type="Gene3D" id="1.20.5.320">
    <property type="entry name" value="6-Phosphogluconate Dehydrogenase, domain 3"/>
    <property type="match status" value="1"/>
</dbReference>
<accession>A0A179VIT3</accession>
<protein>
    <recommendedName>
        <fullName evidence="4">Collagen-like protein</fullName>
    </recommendedName>
</protein>
<feature type="compositionally biased region" description="Low complexity" evidence="1">
    <location>
        <begin position="146"/>
        <end position="183"/>
    </location>
</feature>
<evidence type="ECO:0000256" key="1">
    <source>
        <dbReference type="SAM" id="MobiDB-lite"/>
    </source>
</evidence>
<dbReference type="AlphaFoldDB" id="A0A179VIT3"/>
<feature type="region of interest" description="Disordered" evidence="1">
    <location>
        <begin position="1"/>
        <end position="59"/>
    </location>
</feature>
<evidence type="ECO:0000313" key="3">
    <source>
        <dbReference type="Proteomes" id="UP000186919"/>
    </source>
</evidence>
<organism evidence="2 3">
    <name type="scientific">Mycobacteroides immunogenum</name>
    <dbReference type="NCBI Taxonomy" id="83262"/>
    <lineage>
        <taxon>Bacteria</taxon>
        <taxon>Bacillati</taxon>
        <taxon>Actinomycetota</taxon>
        <taxon>Actinomycetes</taxon>
        <taxon>Mycobacteriales</taxon>
        <taxon>Mycobacteriaceae</taxon>
        <taxon>Mycobacteroides</taxon>
    </lineage>
</organism>
<reference evidence="2 3" key="1">
    <citation type="submission" date="2016-01" db="EMBL/GenBank/DDBJ databases">
        <title>Mycobacterium immunogenum strain CD11_6 genome sequencing and assembly.</title>
        <authorList>
            <person name="Kaur G."/>
            <person name="Nair G.R."/>
            <person name="Mayilraj S."/>
        </authorList>
    </citation>
    <scope>NUCLEOTIDE SEQUENCE [LARGE SCALE GENOMIC DNA]</scope>
    <source>
        <strain evidence="2 3">CD11-6</strain>
    </source>
</reference>
<dbReference type="EMBL" id="LQYE01000001">
    <property type="protein sequence ID" value="OAT70915.1"/>
    <property type="molecule type" value="Genomic_DNA"/>
</dbReference>
<name>A0A179VIT3_9MYCO</name>
<dbReference type="InterPro" id="IPR008160">
    <property type="entry name" value="Collagen"/>
</dbReference>
<dbReference type="GO" id="GO:0031012">
    <property type="term" value="C:extracellular matrix"/>
    <property type="evidence" value="ECO:0007669"/>
    <property type="project" value="TreeGrafter"/>
</dbReference>
<proteinExistence type="predicted"/>
<evidence type="ECO:0008006" key="4">
    <source>
        <dbReference type="Google" id="ProtNLM"/>
    </source>
</evidence>
<dbReference type="InterPro" id="IPR050149">
    <property type="entry name" value="Collagen_superfamily"/>
</dbReference>
<comment type="caution">
    <text evidence="2">The sequence shown here is derived from an EMBL/GenBank/DDBJ whole genome shotgun (WGS) entry which is preliminary data.</text>
</comment>
<feature type="region of interest" description="Disordered" evidence="1">
    <location>
        <begin position="106"/>
        <end position="196"/>
    </location>
</feature>
<dbReference type="GO" id="GO:0030198">
    <property type="term" value="P:extracellular matrix organization"/>
    <property type="evidence" value="ECO:0007669"/>
    <property type="project" value="TreeGrafter"/>
</dbReference>
<dbReference type="GO" id="GO:0030020">
    <property type="term" value="F:extracellular matrix structural constituent conferring tensile strength"/>
    <property type="evidence" value="ECO:0007669"/>
    <property type="project" value="TreeGrafter"/>
</dbReference>
<gene>
    <name evidence="2" type="ORF">AWB85_06485</name>
</gene>
<dbReference type="PANTHER" id="PTHR24023">
    <property type="entry name" value="COLLAGEN ALPHA"/>
    <property type="match status" value="1"/>
</dbReference>
<evidence type="ECO:0000313" key="2">
    <source>
        <dbReference type="EMBL" id="OAT70915.1"/>
    </source>
</evidence>
<dbReference type="PANTHER" id="PTHR24023:SF1095">
    <property type="entry name" value="EGF-LIKE DOMAIN-CONTAINING PROTEIN"/>
    <property type="match status" value="1"/>
</dbReference>
<sequence>MAWEQRGSIKGPKGDVGPEGPQGIQGPKGDTGIQGPAGPQGAQGPTGSQGPQGEDGRGISIAGTVANYAALPTDLTSDNDGQGYFVEADGRLYIWNGTAFPANGAGVSIRGPQGPTGAQGTQGPKGDKGDTGDTGPQGIQGVKGDTGATGAQGPAGPAGNQGPAGQTGATGATGPRGARITTGNGAPGTITGQQVGDSYLDLTSGVIYELQ</sequence>
<dbReference type="GO" id="GO:0005615">
    <property type="term" value="C:extracellular space"/>
    <property type="evidence" value="ECO:0007669"/>
    <property type="project" value="TreeGrafter"/>
</dbReference>
<dbReference type="Pfam" id="PF01391">
    <property type="entry name" value="Collagen"/>
    <property type="match status" value="2"/>
</dbReference>